<feature type="compositionally biased region" description="Basic and acidic residues" evidence="1">
    <location>
        <begin position="48"/>
        <end position="62"/>
    </location>
</feature>
<evidence type="ECO:0000313" key="2">
    <source>
        <dbReference type="EMBL" id="MBP1992872.1"/>
    </source>
</evidence>
<feature type="region of interest" description="Disordered" evidence="1">
    <location>
        <begin position="39"/>
        <end position="62"/>
    </location>
</feature>
<keyword evidence="3" id="KW-1185">Reference proteome</keyword>
<accession>A0ABS4IZ50</accession>
<dbReference type="Proteomes" id="UP001519287">
    <property type="component" value="Unassembled WGS sequence"/>
</dbReference>
<name>A0ABS4IZ50_9BACL</name>
<protein>
    <recommendedName>
        <fullName evidence="4">YfhD family protein</fullName>
    </recommendedName>
</protein>
<evidence type="ECO:0000313" key="3">
    <source>
        <dbReference type="Proteomes" id="UP001519287"/>
    </source>
</evidence>
<comment type="caution">
    <text evidence="2">The sequence shown here is derived from an EMBL/GenBank/DDBJ whole genome shotgun (WGS) entry which is preliminary data.</text>
</comment>
<feature type="compositionally biased region" description="Basic and acidic residues" evidence="1">
    <location>
        <begin position="1"/>
        <end position="20"/>
    </location>
</feature>
<sequence>MTNEQHELQKKNEQQEELGHYEQQNIPIVKQEDVEFSAELADDDDLEAFERAEEADNRQEEQ</sequence>
<dbReference type="EMBL" id="JAGGLB010000015">
    <property type="protein sequence ID" value="MBP1992872.1"/>
    <property type="molecule type" value="Genomic_DNA"/>
</dbReference>
<dbReference type="RefSeq" id="WP_209974239.1">
    <property type="nucleotide sequence ID" value="NZ_JAGGLB010000015.1"/>
</dbReference>
<reference evidence="2 3" key="1">
    <citation type="submission" date="2021-03" db="EMBL/GenBank/DDBJ databases">
        <title>Genomic Encyclopedia of Type Strains, Phase IV (KMG-IV): sequencing the most valuable type-strain genomes for metagenomic binning, comparative biology and taxonomic classification.</title>
        <authorList>
            <person name="Goeker M."/>
        </authorList>
    </citation>
    <scope>NUCLEOTIDE SEQUENCE [LARGE SCALE GENOMIC DNA]</scope>
    <source>
        <strain evidence="2 3">DSM 26048</strain>
    </source>
</reference>
<organism evidence="2 3">
    <name type="scientific">Paenibacillus eucommiae</name>
    <dbReference type="NCBI Taxonomy" id="1355755"/>
    <lineage>
        <taxon>Bacteria</taxon>
        <taxon>Bacillati</taxon>
        <taxon>Bacillota</taxon>
        <taxon>Bacilli</taxon>
        <taxon>Bacillales</taxon>
        <taxon>Paenibacillaceae</taxon>
        <taxon>Paenibacillus</taxon>
    </lineage>
</organism>
<dbReference type="InterPro" id="IPR025435">
    <property type="entry name" value="YfhD-like"/>
</dbReference>
<evidence type="ECO:0008006" key="4">
    <source>
        <dbReference type="Google" id="ProtNLM"/>
    </source>
</evidence>
<evidence type="ECO:0000256" key="1">
    <source>
        <dbReference type="SAM" id="MobiDB-lite"/>
    </source>
</evidence>
<feature type="region of interest" description="Disordered" evidence="1">
    <location>
        <begin position="1"/>
        <end position="25"/>
    </location>
</feature>
<proteinExistence type="predicted"/>
<dbReference type="Pfam" id="PF14151">
    <property type="entry name" value="YfhD"/>
    <property type="match status" value="1"/>
</dbReference>
<gene>
    <name evidence="2" type="ORF">J2Z66_004485</name>
</gene>